<accession>A0A1C3PGC9</accession>
<gene>
    <name evidence="1" type="ORF">FDG2_6083</name>
</gene>
<evidence type="ECO:0000313" key="1">
    <source>
        <dbReference type="EMBL" id="SBW28849.1"/>
    </source>
</evidence>
<protein>
    <submittedName>
        <fullName evidence="1">Uncharacterized protein</fullName>
    </submittedName>
</protein>
<organism evidence="1 2">
    <name type="scientific">Candidatus Protofrankia californiensis</name>
    <dbReference type="NCBI Taxonomy" id="1839754"/>
    <lineage>
        <taxon>Bacteria</taxon>
        <taxon>Bacillati</taxon>
        <taxon>Actinomycetota</taxon>
        <taxon>Actinomycetes</taxon>
        <taxon>Frankiales</taxon>
        <taxon>Frankiaceae</taxon>
        <taxon>Protofrankia</taxon>
    </lineage>
</organism>
<dbReference type="Proteomes" id="UP000199013">
    <property type="component" value="Unassembled WGS sequence"/>
</dbReference>
<dbReference type="AlphaFoldDB" id="A0A1C3PGC9"/>
<proteinExistence type="predicted"/>
<keyword evidence="2" id="KW-1185">Reference proteome</keyword>
<name>A0A1C3PGC9_9ACTN</name>
<evidence type="ECO:0000313" key="2">
    <source>
        <dbReference type="Proteomes" id="UP000199013"/>
    </source>
</evidence>
<dbReference type="EMBL" id="FLUV01002505">
    <property type="protein sequence ID" value="SBW28849.1"/>
    <property type="molecule type" value="Genomic_DNA"/>
</dbReference>
<reference evidence="2" key="1">
    <citation type="submission" date="2016-02" db="EMBL/GenBank/DDBJ databases">
        <authorList>
            <person name="Wibberg D."/>
        </authorList>
    </citation>
    <scope>NUCLEOTIDE SEQUENCE [LARGE SCALE GENOMIC DNA]</scope>
</reference>
<sequence>MKGGGDPVLVCRKLRQQPSDEIAPLAEEGTPSSRRADYYEPLLFGNAESSPIMIAATARSNRVLTACFQGSTITAQIGERLTDSMRKRR</sequence>